<dbReference type="AlphaFoldDB" id="S8DGG7"/>
<proteinExistence type="predicted"/>
<organism evidence="1 2">
    <name type="scientific">Fomitopsis schrenkii</name>
    <name type="common">Brown rot fungus</name>
    <dbReference type="NCBI Taxonomy" id="2126942"/>
    <lineage>
        <taxon>Eukaryota</taxon>
        <taxon>Fungi</taxon>
        <taxon>Dikarya</taxon>
        <taxon>Basidiomycota</taxon>
        <taxon>Agaricomycotina</taxon>
        <taxon>Agaricomycetes</taxon>
        <taxon>Polyporales</taxon>
        <taxon>Fomitopsis</taxon>
    </lineage>
</organism>
<dbReference type="Proteomes" id="UP000015241">
    <property type="component" value="Unassembled WGS sequence"/>
</dbReference>
<dbReference type="eggNOG" id="KOG0017">
    <property type="taxonomic scope" value="Eukaryota"/>
</dbReference>
<name>S8DGG7_FOMSC</name>
<gene>
    <name evidence="1" type="ORF">FOMPIDRAFT_1137489</name>
</gene>
<reference evidence="1 2" key="1">
    <citation type="journal article" date="2012" name="Science">
        <title>The Paleozoic origin of enzymatic lignin decomposition reconstructed from 31 fungal genomes.</title>
        <authorList>
            <person name="Floudas D."/>
            <person name="Binder M."/>
            <person name="Riley R."/>
            <person name="Barry K."/>
            <person name="Blanchette R.A."/>
            <person name="Henrissat B."/>
            <person name="Martinez A.T."/>
            <person name="Otillar R."/>
            <person name="Spatafora J.W."/>
            <person name="Yadav J.S."/>
            <person name="Aerts A."/>
            <person name="Benoit I."/>
            <person name="Boyd A."/>
            <person name="Carlson A."/>
            <person name="Copeland A."/>
            <person name="Coutinho P.M."/>
            <person name="de Vries R.P."/>
            <person name="Ferreira P."/>
            <person name="Findley K."/>
            <person name="Foster B."/>
            <person name="Gaskell J."/>
            <person name="Glotzer D."/>
            <person name="Gorecki P."/>
            <person name="Heitman J."/>
            <person name="Hesse C."/>
            <person name="Hori C."/>
            <person name="Igarashi K."/>
            <person name="Jurgens J.A."/>
            <person name="Kallen N."/>
            <person name="Kersten P."/>
            <person name="Kohler A."/>
            <person name="Kuees U."/>
            <person name="Kumar T.K.A."/>
            <person name="Kuo A."/>
            <person name="LaButti K."/>
            <person name="Larrondo L.F."/>
            <person name="Lindquist E."/>
            <person name="Ling A."/>
            <person name="Lombard V."/>
            <person name="Lucas S."/>
            <person name="Lundell T."/>
            <person name="Martin R."/>
            <person name="McLaughlin D.J."/>
            <person name="Morgenstern I."/>
            <person name="Morin E."/>
            <person name="Murat C."/>
            <person name="Nagy L.G."/>
            <person name="Nolan M."/>
            <person name="Ohm R.A."/>
            <person name="Patyshakuliyeva A."/>
            <person name="Rokas A."/>
            <person name="Ruiz-Duenas F.J."/>
            <person name="Sabat G."/>
            <person name="Salamov A."/>
            <person name="Samejima M."/>
            <person name="Schmutz J."/>
            <person name="Slot J.C."/>
            <person name="St John F."/>
            <person name="Stenlid J."/>
            <person name="Sun H."/>
            <person name="Sun S."/>
            <person name="Syed K."/>
            <person name="Tsang A."/>
            <person name="Wiebenga A."/>
            <person name="Young D."/>
            <person name="Pisabarro A."/>
            <person name="Eastwood D.C."/>
            <person name="Martin F."/>
            <person name="Cullen D."/>
            <person name="Grigoriev I.V."/>
            <person name="Hibbett D.S."/>
        </authorList>
    </citation>
    <scope>NUCLEOTIDE SEQUENCE</scope>
    <source>
        <strain evidence="2">FP-58527</strain>
    </source>
</reference>
<evidence type="ECO:0000313" key="1">
    <source>
        <dbReference type="EMBL" id="EPS92661.1"/>
    </source>
</evidence>
<sequence>MVTHEDLVARRARQLLKRREDLNEVHRKVVAARYKSVQAFIKKNQHVIKDYDFERGDLVLVRNSQIETEHDRKAKPRYNGLMVVVRRTEGGSYILAELDGSVSRHRYAAFRVVPYRARRKVVVSIEDFEEWGEYLPDENEGLEERFALDNEEEEVSGTDGE</sequence>
<dbReference type="HOGENOM" id="CLU_000384_22_0_1"/>
<protein>
    <submittedName>
        <fullName evidence="1">Uncharacterized protein</fullName>
    </submittedName>
</protein>
<dbReference type="InParanoid" id="S8DGG7"/>
<keyword evidence="2" id="KW-1185">Reference proteome</keyword>
<dbReference type="OrthoDB" id="2732387at2759"/>
<dbReference type="EMBL" id="KE504403">
    <property type="protein sequence ID" value="EPS92661.1"/>
    <property type="molecule type" value="Genomic_DNA"/>
</dbReference>
<accession>S8DGG7</accession>
<evidence type="ECO:0000313" key="2">
    <source>
        <dbReference type="Proteomes" id="UP000015241"/>
    </source>
</evidence>
<dbReference type="STRING" id="743788.S8DGG7"/>